<sequence>MSSSTETGPAADITALPRHRAAPGDRTGAIWLGSWVAALLLLVLIIFMWQNTVPVEVSFLAWQATVPLALVLLTAAVGTAILTLAVGTARIARLRRLHRSR</sequence>
<evidence type="ECO:0000256" key="5">
    <source>
        <dbReference type="SAM" id="MobiDB-lite"/>
    </source>
</evidence>
<keyword evidence="1" id="KW-1003">Cell membrane</keyword>
<feature type="domain" description="Lipopolysaccharide assembly protein A" evidence="7">
    <location>
        <begin position="50"/>
        <end position="99"/>
    </location>
</feature>
<protein>
    <submittedName>
        <fullName evidence="8">Integral membrane protein</fullName>
    </submittedName>
</protein>
<evidence type="ECO:0000256" key="4">
    <source>
        <dbReference type="ARBA" id="ARBA00023136"/>
    </source>
</evidence>
<name>A0AAE3W023_9ACTN</name>
<gene>
    <name evidence="8" type="ORF">J2S42_003499</name>
</gene>
<dbReference type="AlphaFoldDB" id="A0AAE3W023"/>
<dbReference type="EMBL" id="JAUSUZ010000001">
    <property type="protein sequence ID" value="MDQ0366830.1"/>
    <property type="molecule type" value="Genomic_DNA"/>
</dbReference>
<keyword evidence="4 6" id="KW-0472">Membrane</keyword>
<feature type="transmembrane region" description="Helical" evidence="6">
    <location>
        <begin position="69"/>
        <end position="92"/>
    </location>
</feature>
<evidence type="ECO:0000313" key="8">
    <source>
        <dbReference type="EMBL" id="MDQ0366830.1"/>
    </source>
</evidence>
<comment type="caution">
    <text evidence="8">The sequence shown here is derived from an EMBL/GenBank/DDBJ whole genome shotgun (WGS) entry which is preliminary data.</text>
</comment>
<organism evidence="8 9">
    <name type="scientific">Catenuloplanes indicus</name>
    <dbReference type="NCBI Taxonomy" id="137267"/>
    <lineage>
        <taxon>Bacteria</taxon>
        <taxon>Bacillati</taxon>
        <taxon>Actinomycetota</taxon>
        <taxon>Actinomycetes</taxon>
        <taxon>Micromonosporales</taxon>
        <taxon>Micromonosporaceae</taxon>
        <taxon>Catenuloplanes</taxon>
    </lineage>
</organism>
<evidence type="ECO:0000259" key="7">
    <source>
        <dbReference type="Pfam" id="PF06305"/>
    </source>
</evidence>
<dbReference type="Pfam" id="PF06305">
    <property type="entry name" value="LapA_dom"/>
    <property type="match status" value="1"/>
</dbReference>
<dbReference type="GO" id="GO:0005886">
    <property type="term" value="C:plasma membrane"/>
    <property type="evidence" value="ECO:0007669"/>
    <property type="project" value="InterPro"/>
</dbReference>
<proteinExistence type="predicted"/>
<dbReference type="RefSeq" id="WP_307240442.1">
    <property type="nucleotide sequence ID" value="NZ_JAUSUZ010000001.1"/>
</dbReference>
<feature type="transmembrane region" description="Helical" evidence="6">
    <location>
        <begin position="28"/>
        <end position="49"/>
    </location>
</feature>
<feature type="region of interest" description="Disordered" evidence="5">
    <location>
        <begin position="1"/>
        <end position="22"/>
    </location>
</feature>
<accession>A0AAE3W023</accession>
<evidence type="ECO:0000256" key="2">
    <source>
        <dbReference type="ARBA" id="ARBA00022692"/>
    </source>
</evidence>
<evidence type="ECO:0000256" key="3">
    <source>
        <dbReference type="ARBA" id="ARBA00022989"/>
    </source>
</evidence>
<reference evidence="8 9" key="1">
    <citation type="submission" date="2023-07" db="EMBL/GenBank/DDBJ databases">
        <title>Sequencing the genomes of 1000 actinobacteria strains.</title>
        <authorList>
            <person name="Klenk H.-P."/>
        </authorList>
    </citation>
    <scope>NUCLEOTIDE SEQUENCE [LARGE SCALE GENOMIC DNA]</scope>
    <source>
        <strain evidence="8 9">DSM 44709</strain>
    </source>
</reference>
<evidence type="ECO:0000256" key="1">
    <source>
        <dbReference type="ARBA" id="ARBA00022475"/>
    </source>
</evidence>
<evidence type="ECO:0000256" key="6">
    <source>
        <dbReference type="SAM" id="Phobius"/>
    </source>
</evidence>
<keyword evidence="2 6" id="KW-0812">Transmembrane</keyword>
<keyword evidence="9" id="KW-1185">Reference proteome</keyword>
<keyword evidence="3 6" id="KW-1133">Transmembrane helix</keyword>
<dbReference type="Proteomes" id="UP001240236">
    <property type="component" value="Unassembled WGS sequence"/>
</dbReference>
<evidence type="ECO:0000313" key="9">
    <source>
        <dbReference type="Proteomes" id="UP001240236"/>
    </source>
</evidence>
<dbReference type="InterPro" id="IPR010445">
    <property type="entry name" value="LapA_dom"/>
</dbReference>